<proteinExistence type="predicted"/>
<accession>A0A238XPV6</accession>
<dbReference type="Gene3D" id="2.130.10.10">
    <property type="entry name" value="YVTN repeat-like/Quinoprotein amine dehydrogenase"/>
    <property type="match status" value="1"/>
</dbReference>
<dbReference type="PROSITE" id="PS51257">
    <property type="entry name" value="PROKAR_LIPOPROTEIN"/>
    <property type="match status" value="1"/>
</dbReference>
<feature type="domain" description="Lipoprotein LpqB C-terminal" evidence="1">
    <location>
        <begin position="338"/>
        <end position="576"/>
    </location>
</feature>
<feature type="domain" description="Lipoprotein LpqB N-terminal" evidence="2">
    <location>
        <begin position="59"/>
        <end position="160"/>
    </location>
</feature>
<gene>
    <name evidence="3" type="ORF">SAMN06264365_103574</name>
</gene>
<dbReference type="AlphaFoldDB" id="A0A238XPV6"/>
<evidence type="ECO:0000259" key="2">
    <source>
        <dbReference type="Pfam" id="PF25976"/>
    </source>
</evidence>
<dbReference type="SUPFAM" id="SSF82171">
    <property type="entry name" value="DPP6 N-terminal domain-like"/>
    <property type="match status" value="1"/>
</dbReference>
<evidence type="ECO:0000313" key="4">
    <source>
        <dbReference type="Proteomes" id="UP000198415"/>
    </source>
</evidence>
<keyword evidence="4" id="KW-1185">Reference proteome</keyword>
<dbReference type="InterPro" id="IPR059026">
    <property type="entry name" value="LpqB_N"/>
</dbReference>
<keyword evidence="3" id="KW-0449">Lipoprotein</keyword>
<dbReference type="RefSeq" id="WP_089293162.1">
    <property type="nucleotide sequence ID" value="NZ_BOMU01000093.1"/>
</dbReference>
<dbReference type="InterPro" id="IPR015943">
    <property type="entry name" value="WD40/YVTN_repeat-like_dom_sf"/>
</dbReference>
<evidence type="ECO:0000313" key="3">
    <source>
        <dbReference type="EMBL" id="SNR60029.1"/>
    </source>
</evidence>
<evidence type="ECO:0000259" key="1">
    <source>
        <dbReference type="Pfam" id="PF10647"/>
    </source>
</evidence>
<name>A0A238XPV6_9ACTN</name>
<dbReference type="InterPro" id="IPR018910">
    <property type="entry name" value="LpqB_C"/>
</dbReference>
<dbReference type="Pfam" id="PF25976">
    <property type="entry name" value="LpqB_N"/>
    <property type="match status" value="1"/>
</dbReference>
<dbReference type="Pfam" id="PF10647">
    <property type="entry name" value="Gmad1"/>
    <property type="match status" value="1"/>
</dbReference>
<sequence length="610" mass="64784">MQRRNTGPVLLPVVVALVALLTGACGIPDETGVTVVGAGPSTGISSVGDGGKTKVTRQEAGNDRAQFVENYLKAAAGDLDTAAERMRGFMTKDVAKGFKPTSADVRVVRLVADPLVTRGNDVVKLTYEQVGTLDKFGLLEPATEAGPITSEVRVSSVDGEPGLFVTEAPPVLLLSDVGLESSYDEQTIYFWNTDYSGLVPDVRYMPKAVPVEQRPTMIINWLANGPAPWLSVSDLLDGFGLIGKVPAISDNKLQITLTAQSLPATDAAVAQERLRQQLQWSLRPLLPAAAELDLKIGFDVRSYTGEDYLGSNPAYRLVDDPEWFVVFDGKIRRHTGSASAAPVPVLKPEENKDVRLAAMSTSRRYTFAAVVTRTGKTDALRVAAAPTGSQAPLQTVSGLPSPLGKPTWAVTKDDSEAGAVGLITANGNLYSFSTKKGTARQIPWTGPGNKITAVAVAPDGRRVALVVDNKLYRAALNTGGDTPALGTPQQIRPASLSDVTAVAFSSESRLTVAGPRIDDNRVTVVDVSIDGALKESDRLRSELKGKSVESLSVYPANPTASNGSDSVCYSADGKAWNVLYTVSQIGVDKLAGQFPNPLPDKVPTFSFYLE</sequence>
<dbReference type="EMBL" id="FZNR01000003">
    <property type="protein sequence ID" value="SNR60029.1"/>
    <property type="molecule type" value="Genomic_DNA"/>
</dbReference>
<organism evidence="3 4">
    <name type="scientific">Actinoplanes regularis</name>
    <dbReference type="NCBI Taxonomy" id="52697"/>
    <lineage>
        <taxon>Bacteria</taxon>
        <taxon>Bacillati</taxon>
        <taxon>Actinomycetota</taxon>
        <taxon>Actinomycetes</taxon>
        <taxon>Micromonosporales</taxon>
        <taxon>Micromonosporaceae</taxon>
        <taxon>Actinoplanes</taxon>
    </lineage>
</organism>
<protein>
    <submittedName>
        <fullName evidence="3">Lipoprotein LpqB beta-propeller domain-containing protein</fullName>
    </submittedName>
</protein>
<reference evidence="3 4" key="1">
    <citation type="submission" date="2017-06" db="EMBL/GenBank/DDBJ databases">
        <authorList>
            <person name="Kim H.J."/>
            <person name="Triplett B.A."/>
        </authorList>
    </citation>
    <scope>NUCLEOTIDE SEQUENCE [LARGE SCALE GENOMIC DNA]</scope>
    <source>
        <strain evidence="3 4">DSM 43151</strain>
    </source>
</reference>
<dbReference type="Proteomes" id="UP000198415">
    <property type="component" value="Unassembled WGS sequence"/>
</dbReference>
<dbReference type="OrthoDB" id="5172668at2"/>